<dbReference type="Gene3D" id="3.50.50.60">
    <property type="entry name" value="FAD/NAD(P)-binding domain"/>
    <property type="match status" value="2"/>
</dbReference>
<dbReference type="PRINTS" id="PR00411">
    <property type="entry name" value="PNDRDTASEI"/>
</dbReference>
<evidence type="ECO:0000256" key="3">
    <source>
        <dbReference type="ARBA" id="ARBA00022827"/>
    </source>
</evidence>
<dbReference type="EC" id="1.7.1.4" evidence="5"/>
<proteinExistence type="predicted"/>
<dbReference type="GO" id="GO:0008942">
    <property type="term" value="F:nitrite reductase [NAD(P)H] activity"/>
    <property type="evidence" value="ECO:0007669"/>
    <property type="project" value="UniProtKB-EC"/>
</dbReference>
<dbReference type="PRINTS" id="PR00368">
    <property type="entry name" value="FADPNR"/>
</dbReference>
<dbReference type="RefSeq" id="WP_077863712.1">
    <property type="nucleotide sequence ID" value="NZ_LZYZ01000001.1"/>
</dbReference>
<protein>
    <submittedName>
        <fullName evidence="5">Nitrite reductase</fullName>
        <ecNumber evidence="5">1.7.1.4</ecNumber>
    </submittedName>
</protein>
<gene>
    <name evidence="5" type="primary">nasD_1</name>
    <name evidence="5" type="ORF">CLOSAC_02160</name>
</gene>
<dbReference type="AlphaFoldDB" id="A0A1S8NHI8"/>
<dbReference type="InterPro" id="IPR050260">
    <property type="entry name" value="FAD-bd_OxRdtase"/>
</dbReference>
<comment type="cofactor">
    <cofactor evidence="1">
        <name>FAD</name>
        <dbReference type="ChEBI" id="CHEBI:57692"/>
    </cofactor>
</comment>
<dbReference type="InterPro" id="IPR036188">
    <property type="entry name" value="FAD/NAD-bd_sf"/>
</dbReference>
<organism evidence="5 6">
    <name type="scientific">Clostridium saccharobutylicum</name>
    <dbReference type="NCBI Taxonomy" id="169679"/>
    <lineage>
        <taxon>Bacteria</taxon>
        <taxon>Bacillati</taxon>
        <taxon>Bacillota</taxon>
        <taxon>Clostridia</taxon>
        <taxon>Eubacteriales</taxon>
        <taxon>Clostridiaceae</taxon>
        <taxon>Clostridium</taxon>
    </lineage>
</organism>
<dbReference type="SUPFAM" id="SSF51905">
    <property type="entry name" value="FAD/NAD(P)-binding domain"/>
    <property type="match status" value="2"/>
</dbReference>
<dbReference type="InterPro" id="IPR023753">
    <property type="entry name" value="FAD/NAD-binding_dom"/>
</dbReference>
<evidence type="ECO:0000256" key="2">
    <source>
        <dbReference type="ARBA" id="ARBA00022630"/>
    </source>
</evidence>
<keyword evidence="5" id="KW-0560">Oxidoreductase</keyword>
<evidence type="ECO:0000256" key="1">
    <source>
        <dbReference type="ARBA" id="ARBA00001974"/>
    </source>
</evidence>
<accession>A0A1S8NHI8</accession>
<sequence>MEDRRGKYIILGNGMAGISAAKNIRMYDSKCRIVMISDEDVLSYSRPMLSKTPLLSYDLKKNFLYPESWYQENNIEVVLDAKIEKLDVENKKVITSKGIYQYDKCIYALGASNFMPPIPGSDMKQVVSVRTYKDIEGIKKLILGATSAVLIGGGVIGLEMALELSHLGITVTVVETLSYLMPRLLDEETAKSLEELLNPIKVITGANVSGIAPGEKAADVSLADGTIIPADFVVMSCGVRANTSIAKEAGIECDRAVVVNEHMETSVSGVYACGDCAQHNGMNYALWSQAKVQGQVAGANACGKRLRYGMIDSSLLLNSPKFAIFAVGDVGKNPDLQYEVETVENNNAPVFAINPRFTKSKEKRWYCNGELKGAIRVGSLVGIDALRKQIFNEKEVHDA</sequence>
<comment type="caution">
    <text evidence="5">The sequence shown here is derived from an EMBL/GenBank/DDBJ whole genome shotgun (WGS) entry which is preliminary data.</text>
</comment>
<feature type="domain" description="FAD/NAD(P)-binding" evidence="4">
    <location>
        <begin position="7"/>
        <end position="293"/>
    </location>
</feature>
<dbReference type="PANTHER" id="PTHR43429">
    <property type="entry name" value="PYRIDINE NUCLEOTIDE-DISULFIDE OXIDOREDUCTASE DOMAIN-CONTAINING"/>
    <property type="match status" value="1"/>
</dbReference>
<dbReference type="Proteomes" id="UP000191154">
    <property type="component" value="Unassembled WGS sequence"/>
</dbReference>
<keyword evidence="2" id="KW-0285">Flavoprotein</keyword>
<evidence type="ECO:0000313" key="6">
    <source>
        <dbReference type="Proteomes" id="UP000191154"/>
    </source>
</evidence>
<dbReference type="EMBL" id="LZYZ01000001">
    <property type="protein sequence ID" value="OOM15945.1"/>
    <property type="molecule type" value="Genomic_DNA"/>
</dbReference>
<keyword evidence="3" id="KW-0274">FAD</keyword>
<reference evidence="5 6" key="1">
    <citation type="submission" date="2016-05" db="EMBL/GenBank/DDBJ databases">
        <title>Microbial solvent formation.</title>
        <authorList>
            <person name="Poehlein A."/>
            <person name="Montoya Solano J.D."/>
            <person name="Flitsch S."/>
            <person name="Krabben P."/>
            <person name="Duerre P."/>
            <person name="Daniel R."/>
        </authorList>
    </citation>
    <scope>NUCLEOTIDE SEQUENCE [LARGE SCALE GENOMIC DNA]</scope>
    <source>
        <strain evidence="5 6">L1-8</strain>
    </source>
</reference>
<dbReference type="PANTHER" id="PTHR43429:SF3">
    <property type="entry name" value="NITRITE REDUCTASE [NAD(P)H]"/>
    <property type="match status" value="1"/>
</dbReference>
<dbReference type="Pfam" id="PF07992">
    <property type="entry name" value="Pyr_redox_2"/>
    <property type="match status" value="1"/>
</dbReference>
<evidence type="ECO:0000313" key="5">
    <source>
        <dbReference type="EMBL" id="OOM15945.1"/>
    </source>
</evidence>
<name>A0A1S8NHI8_CLOSA</name>
<evidence type="ECO:0000259" key="4">
    <source>
        <dbReference type="Pfam" id="PF07992"/>
    </source>
</evidence>